<reference evidence="1 2" key="1">
    <citation type="submission" date="2016-10" db="EMBL/GenBank/DDBJ databases">
        <authorList>
            <person name="de Groot N.N."/>
        </authorList>
    </citation>
    <scope>NUCLEOTIDE SEQUENCE [LARGE SCALE GENOMIC DNA]</scope>
    <source>
        <strain evidence="1 2">DSM 24677</strain>
    </source>
</reference>
<dbReference type="EMBL" id="FNPR01000004">
    <property type="protein sequence ID" value="SDY80399.1"/>
    <property type="molecule type" value="Genomic_DNA"/>
</dbReference>
<dbReference type="OrthoDB" id="7830938at2"/>
<evidence type="ECO:0000313" key="1">
    <source>
        <dbReference type="EMBL" id="SDY80399.1"/>
    </source>
</evidence>
<evidence type="ECO:0000313" key="2">
    <source>
        <dbReference type="Proteomes" id="UP000199026"/>
    </source>
</evidence>
<proteinExistence type="predicted"/>
<protein>
    <submittedName>
        <fullName evidence="1">Uncharacterized protein</fullName>
    </submittedName>
</protein>
<dbReference type="Proteomes" id="UP000199026">
    <property type="component" value="Unassembled WGS sequence"/>
</dbReference>
<gene>
    <name evidence="1" type="ORF">SAMN05444486_1042</name>
</gene>
<name>A0A1H3MWN6_9RHOB</name>
<keyword evidence="2" id="KW-1185">Reference proteome</keyword>
<organism evidence="1 2">
    <name type="scientific">Lentibacter algarum</name>
    <dbReference type="NCBI Taxonomy" id="576131"/>
    <lineage>
        <taxon>Bacteria</taxon>
        <taxon>Pseudomonadati</taxon>
        <taxon>Pseudomonadota</taxon>
        <taxon>Alphaproteobacteria</taxon>
        <taxon>Rhodobacterales</taxon>
        <taxon>Roseobacteraceae</taxon>
        <taxon>Lentibacter</taxon>
    </lineage>
</organism>
<dbReference type="AlphaFoldDB" id="A0A1H3MWN6"/>
<dbReference type="GeneID" id="78125645"/>
<sequence length="257" mass="28715">MQIKINRLTILSCHSILDQVAEDIAKGIAVDALPDKDIVVCIGAHKRFRGLRQKAGFKICVQTEHFLDARGQALWRKPRWFRMLTNLLICDLMLDLSIYNKKVYRWLPRALKNKIVFGAKIFPSAPVQHVEGNGTAVFFGTVNARRTKLIGASEAYVTLDEGLFSAALDDKIANASAVLNVHFSTGVYTEYPRLLSAYLAGKPLVSETLSPDLEEGRHYIALGGQMNTESFAKIFANFSTEFAAHNRFTDFLVSYAK</sequence>
<dbReference type="STRING" id="576131.SAMN05444486_1042"/>
<accession>A0A1H3MWN6</accession>
<dbReference type="RefSeq" id="WP_089893762.1">
    <property type="nucleotide sequence ID" value="NZ_CALLJM010000021.1"/>
</dbReference>